<comment type="caution">
    <text evidence="2">The sequence shown here is derived from an EMBL/GenBank/DDBJ whole genome shotgun (WGS) entry which is preliminary data.</text>
</comment>
<keyword evidence="3" id="KW-1185">Reference proteome</keyword>
<keyword evidence="1" id="KW-0812">Transmembrane</keyword>
<keyword evidence="1" id="KW-1133">Transmembrane helix</keyword>
<name>A0A3N0B127_9ACTN</name>
<proteinExistence type="predicted"/>
<evidence type="ECO:0000256" key="1">
    <source>
        <dbReference type="SAM" id="Phobius"/>
    </source>
</evidence>
<keyword evidence="1" id="KW-0472">Membrane</keyword>
<feature type="transmembrane region" description="Helical" evidence="1">
    <location>
        <begin position="42"/>
        <end position="63"/>
    </location>
</feature>
<evidence type="ECO:0000313" key="3">
    <source>
        <dbReference type="Proteomes" id="UP000269591"/>
    </source>
</evidence>
<protein>
    <submittedName>
        <fullName evidence="2">Uncharacterized protein</fullName>
    </submittedName>
</protein>
<organism evidence="2 3">
    <name type="scientific">Slackia equolifaciens</name>
    <dbReference type="NCBI Taxonomy" id="498718"/>
    <lineage>
        <taxon>Bacteria</taxon>
        <taxon>Bacillati</taxon>
        <taxon>Actinomycetota</taxon>
        <taxon>Coriobacteriia</taxon>
        <taxon>Eggerthellales</taxon>
        <taxon>Eggerthellaceae</taxon>
        <taxon>Slackia</taxon>
    </lineage>
</organism>
<accession>A0A3N0B127</accession>
<dbReference type="EMBL" id="QIBX01000005">
    <property type="protein sequence ID" value="RNL40628.1"/>
    <property type="molecule type" value="Genomic_DNA"/>
</dbReference>
<dbReference type="AlphaFoldDB" id="A0A3N0B127"/>
<dbReference type="Proteomes" id="UP000269591">
    <property type="component" value="Unassembled WGS sequence"/>
</dbReference>
<evidence type="ECO:0000313" key="2">
    <source>
        <dbReference type="EMBL" id="RNL40628.1"/>
    </source>
</evidence>
<gene>
    <name evidence="2" type="ORF">DMP06_04495</name>
</gene>
<reference evidence="3" key="1">
    <citation type="submission" date="2018-05" db="EMBL/GenBank/DDBJ databases">
        <title>Genome Sequencing of selected type strains of the family Eggerthellaceae.</title>
        <authorList>
            <person name="Danylec N."/>
            <person name="Stoll D.A."/>
            <person name="Doetsch A."/>
            <person name="Huch M."/>
        </authorList>
    </citation>
    <scope>NUCLEOTIDE SEQUENCE [LARGE SCALE GENOMIC DNA]</scope>
    <source>
        <strain evidence="3">DSM 24851</strain>
    </source>
</reference>
<sequence length="663" mass="73623">MFMLTRAAISAFWLDSCAKIKSMKYSDVLGGTPCRRLRASSVAVVALSAPAPLAAAALASMSLQAVRERRMRMKTPLHTLKSELGSKSRNKDGFNFGMALWSAHAERWWNDYLEQLGSVNPRNRTRAEDAASKSAAEKLSRDEWVYLLLVDGFFEKEDLDADVVTRAAVLNMRMDKPMYRTHEHDLFETRQFGASFNDLPNPRLVRVSDIPYKLGAVDCWNSAAPGRFRPLRTADARLHPGWAVAGRHAARILFEPRAAEGPEGARRAYDALRSFCSIMIDSIAESQWRIEGGSGVMSGAAPLLRLLNQELSISPNVSDAYVPRFYANVMTGFLLAAVYGVEAVYDYGLIERHRSVTTVDDAETLMYDASFQLNYVKSSGYTATVFLADSDTLAPISMVRTVELDSSAKYAAGRAPSIPEGGESHAWHLLFLPGDESVSRHMFSLEYDSGKGAWVATRPPRASRGWYFCGPSTLSRAQMVECRKGESFVLKPGSRIIVPCVSGMADAIVLPSIVVVFSYRFDLLDGGKWSRDVHAREFLSVGARDIWIDAFGGEPRPLYVPTNATLLSEQWKDFQGSQVIVQRWTGYFDAARTFLAEAAELEPDDRARVQDELAEGCGLILKMAKKAASILNKDSILAHDDFARLHDYSCRLQKWASDARKRG</sequence>